<keyword evidence="2" id="KW-1185">Reference proteome</keyword>
<organism evidence="2 3">
    <name type="scientific">Plectus sambesii</name>
    <dbReference type="NCBI Taxonomy" id="2011161"/>
    <lineage>
        <taxon>Eukaryota</taxon>
        <taxon>Metazoa</taxon>
        <taxon>Ecdysozoa</taxon>
        <taxon>Nematoda</taxon>
        <taxon>Chromadorea</taxon>
        <taxon>Plectida</taxon>
        <taxon>Plectina</taxon>
        <taxon>Plectoidea</taxon>
        <taxon>Plectidae</taxon>
        <taxon>Plectus</taxon>
    </lineage>
</organism>
<accession>A0A914X1J4</accession>
<feature type="region of interest" description="Disordered" evidence="1">
    <location>
        <begin position="1"/>
        <end position="61"/>
    </location>
</feature>
<evidence type="ECO:0000256" key="1">
    <source>
        <dbReference type="SAM" id="MobiDB-lite"/>
    </source>
</evidence>
<feature type="region of interest" description="Disordered" evidence="1">
    <location>
        <begin position="129"/>
        <end position="148"/>
    </location>
</feature>
<protein>
    <submittedName>
        <fullName evidence="3">Uncharacterized protein</fullName>
    </submittedName>
</protein>
<dbReference type="AlphaFoldDB" id="A0A914X1J4"/>
<evidence type="ECO:0000313" key="3">
    <source>
        <dbReference type="WBParaSite" id="PSAMB.scaffold5644size11207.g27022.t1"/>
    </source>
</evidence>
<sequence>MTVRGQSSPPIAPKIMDDNDVAAEDAGTDKAPTKPLNPMPNQWIEGDDAKSLSSRRRNHAEATTRTAITTVSAVVRLCWCNGRAANRLPPQILTQTQPIARYDALDRSDMRVVDSRLIPATLTRTALLRLSQTHDQRTSPPPRRGSSELAYFWPTRKTMRSLEAPGSDHFRRAM</sequence>
<reference evidence="3" key="1">
    <citation type="submission" date="2022-11" db="UniProtKB">
        <authorList>
            <consortium name="WormBaseParasite"/>
        </authorList>
    </citation>
    <scope>IDENTIFICATION</scope>
</reference>
<proteinExistence type="predicted"/>
<evidence type="ECO:0000313" key="2">
    <source>
        <dbReference type="Proteomes" id="UP000887566"/>
    </source>
</evidence>
<name>A0A914X1J4_9BILA</name>
<dbReference type="Proteomes" id="UP000887566">
    <property type="component" value="Unplaced"/>
</dbReference>
<dbReference type="WBParaSite" id="PSAMB.scaffold5644size11207.g27022.t1">
    <property type="protein sequence ID" value="PSAMB.scaffold5644size11207.g27022.t1"/>
    <property type="gene ID" value="PSAMB.scaffold5644size11207.g27022"/>
</dbReference>